<gene>
    <name evidence="2" type="ORF">CA13_71430</name>
</gene>
<evidence type="ECO:0000313" key="3">
    <source>
        <dbReference type="Proteomes" id="UP000315010"/>
    </source>
</evidence>
<dbReference type="EMBL" id="SJPJ01000002">
    <property type="protein sequence ID" value="TWT76646.1"/>
    <property type="molecule type" value="Genomic_DNA"/>
</dbReference>
<reference evidence="2 3" key="1">
    <citation type="submission" date="2019-02" db="EMBL/GenBank/DDBJ databases">
        <title>Deep-cultivation of Planctomycetes and their phenomic and genomic characterization uncovers novel biology.</title>
        <authorList>
            <person name="Wiegand S."/>
            <person name="Jogler M."/>
            <person name="Boedeker C."/>
            <person name="Pinto D."/>
            <person name="Vollmers J."/>
            <person name="Rivas-Marin E."/>
            <person name="Kohn T."/>
            <person name="Peeters S.H."/>
            <person name="Heuer A."/>
            <person name="Rast P."/>
            <person name="Oberbeckmann S."/>
            <person name="Bunk B."/>
            <person name="Jeske O."/>
            <person name="Meyerdierks A."/>
            <person name="Storesund J.E."/>
            <person name="Kallscheuer N."/>
            <person name="Luecker S."/>
            <person name="Lage O.M."/>
            <person name="Pohl T."/>
            <person name="Merkel B.J."/>
            <person name="Hornburger P."/>
            <person name="Mueller R.-W."/>
            <person name="Bruemmer F."/>
            <person name="Labrenz M."/>
            <person name="Spormann A.M."/>
            <person name="Op Den Camp H."/>
            <person name="Overmann J."/>
            <person name="Amann R."/>
            <person name="Jetten M.S.M."/>
            <person name="Mascher T."/>
            <person name="Medema M.H."/>
            <person name="Devos D.P."/>
            <person name="Kaster A.-K."/>
            <person name="Ovreas L."/>
            <person name="Rohde M."/>
            <person name="Galperin M.Y."/>
            <person name="Jogler C."/>
        </authorList>
    </citation>
    <scope>NUCLEOTIDE SEQUENCE [LARGE SCALE GENOMIC DNA]</scope>
    <source>
        <strain evidence="2 3">CA13</strain>
    </source>
</reference>
<sequence length="212" mass="23660">MTSDENLSTDLNASDSTTTETPSAKQSSSRRLLLLLGVLALMCGALAFDYKVARPSVQNAHDAVADLNVMHNAVPQFNVMTNQMVEEIVGKPPADTFKDGNYTVEVYSWQSGLPFRTYKLYAVYQTVGKNLMLFRLHKFNYELTKDVIPFPESTVMKATTEELAAYKIEEDLAAMESMRYLEEYKSSQSLYTPINVFKDISPKSSGNPPTGI</sequence>
<dbReference type="AlphaFoldDB" id="A0A5C5YP03"/>
<evidence type="ECO:0000313" key="2">
    <source>
        <dbReference type="EMBL" id="TWT76646.1"/>
    </source>
</evidence>
<accession>A0A5C5YP03</accession>
<feature type="region of interest" description="Disordered" evidence="1">
    <location>
        <begin position="1"/>
        <end position="25"/>
    </location>
</feature>
<comment type="caution">
    <text evidence="2">The sequence shown here is derived from an EMBL/GenBank/DDBJ whole genome shotgun (WGS) entry which is preliminary data.</text>
</comment>
<proteinExistence type="predicted"/>
<evidence type="ECO:0000256" key="1">
    <source>
        <dbReference type="SAM" id="MobiDB-lite"/>
    </source>
</evidence>
<protein>
    <submittedName>
        <fullName evidence="2">Uncharacterized protein</fullName>
    </submittedName>
</protein>
<dbReference type="OrthoDB" id="290286at2"/>
<organism evidence="2 3">
    <name type="scientific">Novipirellula herctigrandis</name>
    <dbReference type="NCBI Taxonomy" id="2527986"/>
    <lineage>
        <taxon>Bacteria</taxon>
        <taxon>Pseudomonadati</taxon>
        <taxon>Planctomycetota</taxon>
        <taxon>Planctomycetia</taxon>
        <taxon>Pirellulales</taxon>
        <taxon>Pirellulaceae</taxon>
        <taxon>Novipirellula</taxon>
    </lineage>
</organism>
<dbReference type="Proteomes" id="UP000315010">
    <property type="component" value="Unassembled WGS sequence"/>
</dbReference>
<name>A0A5C5YP03_9BACT</name>
<dbReference type="RefSeq" id="WP_146404380.1">
    <property type="nucleotide sequence ID" value="NZ_SJPJ01000002.1"/>
</dbReference>
<keyword evidence="3" id="KW-1185">Reference proteome</keyword>